<accession>A0ABV0VIJ8</accession>
<dbReference type="Proteomes" id="UP001482620">
    <property type="component" value="Unassembled WGS sequence"/>
</dbReference>
<proteinExistence type="predicted"/>
<protein>
    <submittedName>
        <fullName evidence="1">Uncharacterized protein</fullName>
    </submittedName>
</protein>
<name>A0ABV0VIJ8_9TELE</name>
<gene>
    <name evidence="1" type="ORF">ILYODFUR_030763</name>
</gene>
<comment type="caution">
    <text evidence="1">The sequence shown here is derived from an EMBL/GenBank/DDBJ whole genome shotgun (WGS) entry which is preliminary data.</text>
</comment>
<reference evidence="1 2" key="1">
    <citation type="submission" date="2021-06" db="EMBL/GenBank/DDBJ databases">
        <authorList>
            <person name="Palmer J.M."/>
        </authorList>
    </citation>
    <scope>NUCLEOTIDE SEQUENCE [LARGE SCALE GENOMIC DNA]</scope>
    <source>
        <strain evidence="2">if_2019</strain>
        <tissue evidence="1">Muscle</tissue>
    </source>
</reference>
<sequence>METSHQGSECSSVQLSGQSRVCCLWLDKLEDLFAVWRTQTLGSGSGVIHNLCTASKLNLQEHSGSLLSSSVLVHVCTSAMI</sequence>
<evidence type="ECO:0000313" key="2">
    <source>
        <dbReference type="Proteomes" id="UP001482620"/>
    </source>
</evidence>
<keyword evidence="2" id="KW-1185">Reference proteome</keyword>
<dbReference type="EMBL" id="JAHRIQ010108903">
    <property type="protein sequence ID" value="MEQ2257073.1"/>
    <property type="molecule type" value="Genomic_DNA"/>
</dbReference>
<organism evidence="1 2">
    <name type="scientific">Ilyodon furcidens</name>
    <name type="common">goldbreast splitfin</name>
    <dbReference type="NCBI Taxonomy" id="33524"/>
    <lineage>
        <taxon>Eukaryota</taxon>
        <taxon>Metazoa</taxon>
        <taxon>Chordata</taxon>
        <taxon>Craniata</taxon>
        <taxon>Vertebrata</taxon>
        <taxon>Euteleostomi</taxon>
        <taxon>Actinopterygii</taxon>
        <taxon>Neopterygii</taxon>
        <taxon>Teleostei</taxon>
        <taxon>Neoteleostei</taxon>
        <taxon>Acanthomorphata</taxon>
        <taxon>Ovalentaria</taxon>
        <taxon>Atherinomorphae</taxon>
        <taxon>Cyprinodontiformes</taxon>
        <taxon>Goodeidae</taxon>
        <taxon>Ilyodon</taxon>
    </lineage>
</organism>
<evidence type="ECO:0000313" key="1">
    <source>
        <dbReference type="EMBL" id="MEQ2257073.1"/>
    </source>
</evidence>